<dbReference type="RefSeq" id="WP_090218454.1">
    <property type="nucleotide sequence ID" value="NZ_FMWG01000005.1"/>
</dbReference>
<proteinExistence type="predicted"/>
<protein>
    <submittedName>
        <fullName evidence="1">Uncharacterized protein</fullName>
    </submittedName>
</protein>
<accession>A0A1G5QQM1</accession>
<keyword evidence="2" id="KW-1185">Reference proteome</keyword>
<dbReference type="Proteomes" id="UP000198767">
    <property type="component" value="Unassembled WGS sequence"/>
</dbReference>
<organism evidence="1 2">
    <name type="scientific">Epibacterium ulvae</name>
    <dbReference type="NCBI Taxonomy" id="1156985"/>
    <lineage>
        <taxon>Bacteria</taxon>
        <taxon>Pseudomonadati</taxon>
        <taxon>Pseudomonadota</taxon>
        <taxon>Alphaproteobacteria</taxon>
        <taxon>Rhodobacterales</taxon>
        <taxon>Roseobacteraceae</taxon>
        <taxon>Epibacterium</taxon>
    </lineage>
</organism>
<dbReference type="STRING" id="1156985.SAMN04488118_105131"/>
<dbReference type="OrthoDB" id="7877008at2"/>
<evidence type="ECO:0000313" key="1">
    <source>
        <dbReference type="EMBL" id="SCZ63830.1"/>
    </source>
</evidence>
<dbReference type="EMBL" id="FMWG01000005">
    <property type="protein sequence ID" value="SCZ63830.1"/>
    <property type="molecule type" value="Genomic_DNA"/>
</dbReference>
<dbReference type="AlphaFoldDB" id="A0A1G5QQM1"/>
<evidence type="ECO:0000313" key="2">
    <source>
        <dbReference type="Proteomes" id="UP000198767"/>
    </source>
</evidence>
<sequence length="433" mass="48360">MVAIEEIVDSETFKAWLEEQPEEHRHDIAVVLATRCALRVFPVWGAALHQDWARERDFTALPVFRALLISGVSYKIPTSDTRTAAYAAYVYDAAGADAHAAAAYVAAGAAAAAGASYDAAASASYDAAASAYYDAVASTSTSAASAGVNIWATLRTDIAAMEQGYDLMQWRLWQDYIPGPMVRSWRAASDWFTRTPGHEFIRHWYNALVAGRPLTGDWDSHWKMLEEIALIDPEDWDKGETSAGAVELAAIIAEIEEKYKTLPKPQGNLAEDALALTQRNEQVSVNPKTGKLHVEARDPLPQVLYDRMQRKLNRALRKFDRVEGNGAYFLLYQDTQDWHLDINQTGNLPTDLYEICGEIVAHVKRRDRNGEIPDAKNRYVNCRVRGDRSIRRGRDLQRRFRNAGVCRTRSISDAKYRTGRRDCCAPQNGSVCG</sequence>
<gene>
    <name evidence="1" type="ORF">SAMN04488118_105131</name>
</gene>
<name>A0A1G5QQM1_9RHOB</name>
<reference evidence="1 2" key="1">
    <citation type="submission" date="2016-10" db="EMBL/GenBank/DDBJ databases">
        <authorList>
            <person name="de Groot N.N."/>
        </authorList>
    </citation>
    <scope>NUCLEOTIDE SEQUENCE [LARGE SCALE GENOMIC DNA]</scope>
    <source>
        <strain evidence="1 2">U95</strain>
    </source>
</reference>